<keyword evidence="2" id="KW-1185">Reference proteome</keyword>
<reference evidence="1" key="1">
    <citation type="journal article" date="2022" name="Front. Microbiol.">
        <title>New perspectives on an old grouping: The genomic and phenotypic variability of Oxalobacter formigenes and the implications for calcium oxalate stone prevention.</title>
        <authorList>
            <person name="Chmiel J.A."/>
            <person name="Carr C."/>
            <person name="Stuivenberg G.A."/>
            <person name="Venema R."/>
            <person name="Chanyi R.M."/>
            <person name="Al K.F."/>
            <person name="Giguere D."/>
            <person name="Say H."/>
            <person name="Akouris P.P."/>
            <person name="Dominguez Romero S.A."/>
            <person name="Kwong A."/>
            <person name="Tai V."/>
            <person name="Koval S.F."/>
            <person name="Razvi H."/>
            <person name="Bjazevic J."/>
            <person name="Burton J.P."/>
        </authorList>
    </citation>
    <scope>NUCLEOTIDE SEQUENCE</scope>
    <source>
        <strain evidence="1">WoOx3</strain>
    </source>
</reference>
<dbReference type="KEGG" id="ovb:NB640_03755"/>
<dbReference type="RefSeq" id="WP_269309829.1">
    <property type="nucleotide sequence ID" value="NZ_CP098242.1"/>
</dbReference>
<evidence type="ECO:0000313" key="1">
    <source>
        <dbReference type="EMBL" id="WAW10778.1"/>
    </source>
</evidence>
<proteinExistence type="predicted"/>
<dbReference type="EMBL" id="CP098242">
    <property type="protein sequence ID" value="WAW10778.1"/>
    <property type="molecule type" value="Genomic_DNA"/>
</dbReference>
<evidence type="ECO:0000313" key="2">
    <source>
        <dbReference type="Proteomes" id="UP001156215"/>
    </source>
</evidence>
<gene>
    <name evidence="1" type="ORF">NB640_03755</name>
</gene>
<protein>
    <submittedName>
        <fullName evidence="1">Uncharacterized protein</fullName>
    </submittedName>
</protein>
<dbReference type="Proteomes" id="UP001156215">
    <property type="component" value="Chromosome"/>
</dbReference>
<name>A0A9E9M1G9_9BURK</name>
<dbReference type="AlphaFoldDB" id="A0A9E9M1G9"/>
<sequence>MRYHVFQKKHRFLREKGRTFRKNKIWCDTHTKGHAPRLINSKPLYANRVVVKYPVADEMLE</sequence>
<organism evidence="1 2">
    <name type="scientific">Oxalobacter vibrioformis</name>
    <dbReference type="NCBI Taxonomy" id="933080"/>
    <lineage>
        <taxon>Bacteria</taxon>
        <taxon>Pseudomonadati</taxon>
        <taxon>Pseudomonadota</taxon>
        <taxon>Betaproteobacteria</taxon>
        <taxon>Burkholderiales</taxon>
        <taxon>Oxalobacteraceae</taxon>
        <taxon>Oxalobacter</taxon>
    </lineage>
</organism>
<accession>A0A9E9M1G9</accession>